<keyword evidence="8" id="KW-0997">Cell inner membrane</keyword>
<keyword evidence="11" id="KW-1185">Reference proteome</keyword>
<name>A0A1L4BSW6_9GAMM</name>
<comment type="similarity">
    <text evidence="2 8">Belongs to the major facilitator superfamily. Bcr/CmlA family.</text>
</comment>
<dbReference type="KEGG" id="frx:F7310_05985"/>
<dbReference type="InterPro" id="IPR004812">
    <property type="entry name" value="Efflux_drug-R_Bcr/CmlA"/>
</dbReference>
<dbReference type="EMBL" id="CP016796">
    <property type="protein sequence ID" value="API86932.1"/>
    <property type="molecule type" value="Genomic_DNA"/>
</dbReference>
<evidence type="ECO:0000259" key="9">
    <source>
        <dbReference type="PROSITE" id="PS50850"/>
    </source>
</evidence>
<protein>
    <recommendedName>
        <fullName evidence="8">Bcr/CflA family efflux transporter</fullName>
    </recommendedName>
</protein>
<feature type="transmembrane region" description="Helical" evidence="8">
    <location>
        <begin position="167"/>
        <end position="189"/>
    </location>
</feature>
<comment type="subcellular location">
    <subcellularLocation>
        <location evidence="8">Cell inner membrane</location>
        <topology evidence="8">Multi-pass membrane protein</topology>
    </subcellularLocation>
    <subcellularLocation>
        <location evidence="1">Cell membrane</location>
        <topology evidence="1">Multi-pass membrane protein</topology>
    </subcellularLocation>
</comment>
<evidence type="ECO:0000256" key="1">
    <source>
        <dbReference type="ARBA" id="ARBA00004651"/>
    </source>
</evidence>
<sequence length="399" mass="44345">MFQVRKGSKYLVFFVVIFVALPPFAIDTYIPAFGNISDFFQVDVSILSITVSTYLIGFGVGMFFWGALSDRFGRKNILIIGMLIYVLSTILCSFTHDFNTLIFMRFVQGLGDSPAAVAAAAILKDCYRGQKLIKMMATMVMVFMIAPIVAPIIGSVIIYTTGSWQDIFHFLTIYGIILLIITFIIPETLLSHNKSKSLLSSFKVYFKHLINMPFIAASLVGGLCFGALFSFISSSSNLIIEYYKLGYTQYCILFGLNICGILFASYYIKKKITSSNQRYFIFVGYASAIAIIIANIIASVLFNNIYIFIVLNAFATASFSLINLITTTKAIDLLKEGFGAGNAIVRLTRFVAAGFAGFFLSFLSISDLMVDIPMQQLGFIIFSILIFMMIKNKLFPVKA</sequence>
<keyword evidence="4" id="KW-1003">Cell membrane</keyword>
<evidence type="ECO:0000256" key="6">
    <source>
        <dbReference type="ARBA" id="ARBA00022989"/>
    </source>
</evidence>
<dbReference type="GO" id="GO:1990961">
    <property type="term" value="P:xenobiotic detoxification by transmembrane export across the plasma membrane"/>
    <property type="evidence" value="ECO:0007669"/>
    <property type="project" value="InterPro"/>
</dbReference>
<dbReference type="GO" id="GO:0005886">
    <property type="term" value="C:plasma membrane"/>
    <property type="evidence" value="ECO:0007669"/>
    <property type="project" value="UniProtKB-SubCell"/>
</dbReference>
<accession>A0A1L4BSW6</accession>
<dbReference type="PANTHER" id="PTHR23502:SF132">
    <property type="entry name" value="POLYAMINE TRANSPORTER 2-RELATED"/>
    <property type="match status" value="1"/>
</dbReference>
<feature type="transmembrane region" description="Helical" evidence="8">
    <location>
        <begin position="44"/>
        <end position="65"/>
    </location>
</feature>
<dbReference type="Proteomes" id="UP000184222">
    <property type="component" value="Chromosome"/>
</dbReference>
<feature type="transmembrane region" description="Helical" evidence="8">
    <location>
        <begin position="209"/>
        <end position="232"/>
    </location>
</feature>
<dbReference type="InterPro" id="IPR011701">
    <property type="entry name" value="MFS"/>
</dbReference>
<keyword evidence="3 8" id="KW-0813">Transport</keyword>
<feature type="transmembrane region" description="Helical" evidence="8">
    <location>
        <begin position="102"/>
        <end position="123"/>
    </location>
</feature>
<evidence type="ECO:0000313" key="10">
    <source>
        <dbReference type="EMBL" id="API86932.1"/>
    </source>
</evidence>
<dbReference type="Pfam" id="PF07690">
    <property type="entry name" value="MFS_1"/>
    <property type="match status" value="1"/>
</dbReference>
<reference evidence="10 11" key="1">
    <citation type="journal article" date="2016" name="Appl. Environ. Microbiol.">
        <title>Whole genome relationships among Francisella bacteria of diverse origin define new species and provide specific regions for detection.</title>
        <authorList>
            <person name="Challacombe J.F."/>
            <person name="Petersen J.M."/>
            <person name="Gallegos-Graves V."/>
            <person name="Hodge D."/>
            <person name="Pillai S."/>
            <person name="Kuske C.R."/>
        </authorList>
    </citation>
    <scope>NUCLEOTIDE SEQUENCE [LARGE SCALE GENOMIC DNA]</scope>
    <source>
        <strain evidence="11">TX07-7310</strain>
    </source>
</reference>
<feature type="transmembrane region" description="Helical" evidence="8">
    <location>
        <begin position="247"/>
        <end position="267"/>
    </location>
</feature>
<feature type="transmembrane region" description="Helical" evidence="8">
    <location>
        <begin position="279"/>
        <end position="299"/>
    </location>
</feature>
<dbReference type="InterPro" id="IPR036259">
    <property type="entry name" value="MFS_trans_sf"/>
</dbReference>
<feature type="transmembrane region" description="Helical" evidence="8">
    <location>
        <begin position="347"/>
        <end position="366"/>
    </location>
</feature>
<dbReference type="PROSITE" id="PS50850">
    <property type="entry name" value="MFS"/>
    <property type="match status" value="1"/>
</dbReference>
<feature type="transmembrane region" description="Helical" evidence="8">
    <location>
        <begin position="12"/>
        <end position="32"/>
    </location>
</feature>
<proteinExistence type="inferred from homology"/>
<feature type="domain" description="Major facilitator superfamily (MFS) profile" evidence="9">
    <location>
        <begin position="11"/>
        <end position="399"/>
    </location>
</feature>
<dbReference type="AlphaFoldDB" id="A0A1L4BSW6"/>
<feature type="transmembrane region" description="Helical" evidence="8">
    <location>
        <begin position="77"/>
        <end position="96"/>
    </location>
</feature>
<dbReference type="OrthoDB" id="5670831at2"/>
<evidence type="ECO:0000256" key="4">
    <source>
        <dbReference type="ARBA" id="ARBA00022475"/>
    </source>
</evidence>
<evidence type="ECO:0000313" key="11">
    <source>
        <dbReference type="Proteomes" id="UP000184222"/>
    </source>
</evidence>
<organism evidence="10 11">
    <name type="scientific">Francisella uliginis</name>
    <dbReference type="NCBI Taxonomy" id="573570"/>
    <lineage>
        <taxon>Bacteria</taxon>
        <taxon>Pseudomonadati</taxon>
        <taxon>Pseudomonadota</taxon>
        <taxon>Gammaproteobacteria</taxon>
        <taxon>Thiotrichales</taxon>
        <taxon>Francisellaceae</taxon>
        <taxon>Francisella</taxon>
    </lineage>
</organism>
<dbReference type="PANTHER" id="PTHR23502">
    <property type="entry name" value="MAJOR FACILITATOR SUPERFAMILY"/>
    <property type="match status" value="1"/>
</dbReference>
<gene>
    <name evidence="10" type="ORF">F7310_05985</name>
</gene>
<evidence type="ECO:0000256" key="2">
    <source>
        <dbReference type="ARBA" id="ARBA00006236"/>
    </source>
</evidence>
<feature type="transmembrane region" description="Helical" evidence="8">
    <location>
        <begin position="305"/>
        <end position="326"/>
    </location>
</feature>
<evidence type="ECO:0000256" key="3">
    <source>
        <dbReference type="ARBA" id="ARBA00022448"/>
    </source>
</evidence>
<keyword evidence="5 8" id="KW-0812">Transmembrane</keyword>
<dbReference type="SUPFAM" id="SSF103473">
    <property type="entry name" value="MFS general substrate transporter"/>
    <property type="match status" value="1"/>
</dbReference>
<dbReference type="InterPro" id="IPR020846">
    <property type="entry name" value="MFS_dom"/>
</dbReference>
<dbReference type="CDD" id="cd17320">
    <property type="entry name" value="MFS_MdfA_MDR_like"/>
    <property type="match status" value="1"/>
</dbReference>
<keyword evidence="6 8" id="KW-1133">Transmembrane helix</keyword>
<dbReference type="GO" id="GO:0042910">
    <property type="term" value="F:xenobiotic transmembrane transporter activity"/>
    <property type="evidence" value="ECO:0007669"/>
    <property type="project" value="InterPro"/>
</dbReference>
<evidence type="ECO:0000256" key="7">
    <source>
        <dbReference type="ARBA" id="ARBA00023136"/>
    </source>
</evidence>
<feature type="transmembrane region" description="Helical" evidence="8">
    <location>
        <begin position="135"/>
        <end position="161"/>
    </location>
</feature>
<evidence type="ECO:0000256" key="8">
    <source>
        <dbReference type="RuleBase" id="RU365088"/>
    </source>
</evidence>
<dbReference type="STRING" id="573570.F7310_05985"/>
<evidence type="ECO:0000256" key="5">
    <source>
        <dbReference type="ARBA" id="ARBA00022692"/>
    </source>
</evidence>
<dbReference type="NCBIfam" id="TIGR00710">
    <property type="entry name" value="efflux_Bcr_CflA"/>
    <property type="match status" value="1"/>
</dbReference>
<feature type="transmembrane region" description="Helical" evidence="8">
    <location>
        <begin position="372"/>
        <end position="390"/>
    </location>
</feature>
<dbReference type="Gene3D" id="1.20.1720.10">
    <property type="entry name" value="Multidrug resistance protein D"/>
    <property type="match status" value="1"/>
</dbReference>
<dbReference type="RefSeq" id="WP_072712511.1">
    <property type="nucleotide sequence ID" value="NZ_CP016796.1"/>
</dbReference>
<keyword evidence="7 8" id="KW-0472">Membrane</keyword>